<dbReference type="EMBL" id="CAEZTS010000011">
    <property type="protein sequence ID" value="CAB4568660.1"/>
    <property type="molecule type" value="Genomic_DNA"/>
</dbReference>
<accession>A0A6J6DWW1</accession>
<protein>
    <submittedName>
        <fullName evidence="2">Unannotated protein</fullName>
    </submittedName>
</protein>
<dbReference type="InterPro" id="IPR015421">
    <property type="entry name" value="PyrdxlP-dep_Trfase_major"/>
</dbReference>
<organism evidence="2">
    <name type="scientific">freshwater metagenome</name>
    <dbReference type="NCBI Taxonomy" id="449393"/>
    <lineage>
        <taxon>unclassified sequences</taxon>
        <taxon>metagenomes</taxon>
        <taxon>ecological metagenomes</taxon>
    </lineage>
</organism>
<dbReference type="InterPro" id="IPR011340">
    <property type="entry name" value="Cys_dSase-rel"/>
</dbReference>
<dbReference type="InterPro" id="IPR000192">
    <property type="entry name" value="Aminotrans_V_dom"/>
</dbReference>
<dbReference type="InterPro" id="IPR015422">
    <property type="entry name" value="PyrdxlP-dep_Trfase_small"/>
</dbReference>
<proteinExistence type="predicted"/>
<name>A0A6J6DWW1_9ZZZZ</name>
<dbReference type="Gene3D" id="3.90.1150.10">
    <property type="entry name" value="Aspartate Aminotransferase, domain 1"/>
    <property type="match status" value="1"/>
</dbReference>
<dbReference type="AlphaFoldDB" id="A0A6J6DWW1"/>
<reference evidence="2" key="1">
    <citation type="submission" date="2020-05" db="EMBL/GenBank/DDBJ databases">
        <authorList>
            <person name="Chiriac C."/>
            <person name="Salcher M."/>
            <person name="Ghai R."/>
            <person name="Kavagutti S V."/>
        </authorList>
    </citation>
    <scope>NUCLEOTIDE SEQUENCE</scope>
</reference>
<dbReference type="Gene3D" id="3.40.640.10">
    <property type="entry name" value="Type I PLP-dependent aspartate aminotransferase-like (Major domain)"/>
    <property type="match status" value="1"/>
</dbReference>
<evidence type="ECO:0000313" key="2">
    <source>
        <dbReference type="EMBL" id="CAB4568660.1"/>
    </source>
</evidence>
<dbReference type="SUPFAM" id="SSF53383">
    <property type="entry name" value="PLP-dependent transferases"/>
    <property type="match status" value="1"/>
</dbReference>
<evidence type="ECO:0000259" key="1">
    <source>
        <dbReference type="Pfam" id="PF00266"/>
    </source>
</evidence>
<feature type="domain" description="Aminotransferase class V" evidence="1">
    <location>
        <begin position="25"/>
        <end position="411"/>
    </location>
</feature>
<dbReference type="InterPro" id="IPR015424">
    <property type="entry name" value="PyrdxlP-dep_Trfase"/>
</dbReference>
<dbReference type="NCBIfam" id="TIGR01976">
    <property type="entry name" value="am_tr_V_VC1184"/>
    <property type="match status" value="1"/>
</dbReference>
<sequence>MALDIDAVREQFPALALTHNGAPRIYLDNPAGTQVPRMVLDRMMQALVEFNANMGGNFHTSRLATESSAEAHRAMADFFNASSEREVVFGANMTTLTFMMTRVLAGRFEAGDEIILTQMEHDGNASPWRIMAEERGLVVKRLDFDPATYEIDVARLDEIITSRTKFAAINYSSNILGTINNVKAMCERYRAAGVLTYVDAVQFAPHGAIDVQELGCDFLVASAYKFYGPHQGILWGREELLSTLPAWKLRVVKDVPPGRYETGTQSLEGQAGTIGAIEYMQWVGRTMGAEFVPTKPGLSDRTREVHAGLLAMAEYDRGLSRHLIDGLQRIGGLEIRGITNPERFEHRVPTVSVTKADLDPAELATFLDQHGVYVWNGHSYGIDVIERLGLQDRGGVLRIGPTHYNTTDELDVALNLIEDFVKGRVRRD</sequence>
<dbReference type="PANTHER" id="PTHR43586">
    <property type="entry name" value="CYSTEINE DESULFURASE"/>
    <property type="match status" value="1"/>
</dbReference>
<dbReference type="PANTHER" id="PTHR43586:SF21">
    <property type="entry name" value="PYRIDOXAL PHOSPHATE (PLP)-DEPENDENT ASPARTATE AMINOTRANSFERASE SUPERFAMILY"/>
    <property type="match status" value="1"/>
</dbReference>
<dbReference type="Pfam" id="PF00266">
    <property type="entry name" value="Aminotran_5"/>
    <property type="match status" value="1"/>
</dbReference>
<gene>
    <name evidence="2" type="ORF">UFOPK1722_00233</name>
</gene>